<dbReference type="InterPro" id="IPR009061">
    <property type="entry name" value="DNA-bd_dom_put_sf"/>
</dbReference>
<dbReference type="InterPro" id="IPR047057">
    <property type="entry name" value="MerR_fam"/>
</dbReference>
<dbReference type="SMART" id="SM00422">
    <property type="entry name" value="HTH_MERR"/>
    <property type="match status" value="1"/>
</dbReference>
<dbReference type="EMBL" id="QUAJ01000010">
    <property type="protein sequence ID" value="REI41405.1"/>
    <property type="molecule type" value="Genomic_DNA"/>
</dbReference>
<evidence type="ECO:0000256" key="2">
    <source>
        <dbReference type="ARBA" id="ARBA00023015"/>
    </source>
</evidence>
<name>A0ABX9KHB7_9FUSO</name>
<dbReference type="Proteomes" id="UP000263486">
    <property type="component" value="Unassembled WGS sequence"/>
</dbReference>
<gene>
    <name evidence="7" type="ORF">DYH56_06980</name>
</gene>
<evidence type="ECO:0000256" key="1">
    <source>
        <dbReference type="ARBA" id="ARBA00022491"/>
    </source>
</evidence>
<keyword evidence="4" id="KW-0804">Transcription</keyword>
<evidence type="ECO:0000256" key="3">
    <source>
        <dbReference type="ARBA" id="ARBA00023125"/>
    </source>
</evidence>
<dbReference type="SUPFAM" id="SSF46955">
    <property type="entry name" value="Putative DNA-binding domain"/>
    <property type="match status" value="1"/>
</dbReference>
<dbReference type="RefSeq" id="WP_114642153.1">
    <property type="nucleotide sequence ID" value="NZ_JAACIO010000011.1"/>
</dbReference>
<keyword evidence="2" id="KW-0805">Transcription regulation</keyword>
<dbReference type="Gene3D" id="1.10.1660.10">
    <property type="match status" value="1"/>
</dbReference>
<evidence type="ECO:0000259" key="6">
    <source>
        <dbReference type="PROSITE" id="PS50937"/>
    </source>
</evidence>
<feature type="coiled-coil region" evidence="5">
    <location>
        <begin position="78"/>
        <end position="105"/>
    </location>
</feature>
<evidence type="ECO:0000256" key="4">
    <source>
        <dbReference type="ARBA" id="ARBA00023163"/>
    </source>
</evidence>
<proteinExistence type="predicted"/>
<evidence type="ECO:0000313" key="8">
    <source>
        <dbReference type="Proteomes" id="UP000263486"/>
    </source>
</evidence>
<keyword evidence="1" id="KW-0678">Repressor</keyword>
<sequence>MSDTLKKNEVSKILGMSRSTIRYYEQVGLIKPPIDDNNYRGYGIKELKLLSQISFLRTINLDIDTIGRILHDKSDDSFEILVQKKRELNDLIKFYKNNVKKIEEILQYNSSKSESINYQILKFPNRYLYKIKLQNEHLDGFYKENEDFFQTNTVSLEDWFINITDANVFLNESNVDFIECIEVKEDRNKEFMLIPKGKFACFDITFENNNSENWKAIADKLKRFLFENSFETRDEKILFLNKDNLNLNFADSRRMLSIQVPIV</sequence>
<keyword evidence="5" id="KW-0175">Coiled coil</keyword>
<keyword evidence="3" id="KW-0238">DNA-binding</keyword>
<dbReference type="PANTHER" id="PTHR30204:SF69">
    <property type="entry name" value="MERR-FAMILY TRANSCRIPTIONAL REGULATOR"/>
    <property type="match status" value="1"/>
</dbReference>
<dbReference type="Pfam" id="PF00376">
    <property type="entry name" value="MerR"/>
    <property type="match status" value="1"/>
</dbReference>
<protein>
    <submittedName>
        <fullName evidence="7">MerR family transcriptional regulator</fullName>
    </submittedName>
</protein>
<dbReference type="PANTHER" id="PTHR30204">
    <property type="entry name" value="REDOX-CYCLING DRUG-SENSING TRANSCRIPTIONAL ACTIVATOR SOXR"/>
    <property type="match status" value="1"/>
</dbReference>
<keyword evidence="8" id="KW-1185">Reference proteome</keyword>
<dbReference type="CDD" id="cd00592">
    <property type="entry name" value="HTH_MerR-like"/>
    <property type="match status" value="1"/>
</dbReference>
<comment type="caution">
    <text evidence="7">The sequence shown here is derived from an EMBL/GenBank/DDBJ whole genome shotgun (WGS) entry which is preliminary data.</text>
</comment>
<organism evidence="7 8">
    <name type="scientific">Psychrilyobacter piezotolerans</name>
    <dbReference type="NCBI Taxonomy" id="2293438"/>
    <lineage>
        <taxon>Bacteria</taxon>
        <taxon>Fusobacteriati</taxon>
        <taxon>Fusobacteriota</taxon>
        <taxon>Fusobacteriia</taxon>
        <taxon>Fusobacteriales</taxon>
        <taxon>Fusobacteriaceae</taxon>
        <taxon>Psychrilyobacter</taxon>
    </lineage>
</organism>
<accession>A0ABX9KHB7</accession>
<feature type="domain" description="HTH merR-type" evidence="6">
    <location>
        <begin position="9"/>
        <end position="72"/>
    </location>
</feature>
<reference evidence="7 8" key="1">
    <citation type="submission" date="2018-08" db="EMBL/GenBank/DDBJ databases">
        <title>Draft genome sequence of Psychrilyobacter sp. strain SD5 isolated from Black Sea water.</title>
        <authorList>
            <person name="Yadav S."/>
            <person name="Villanueva L."/>
            <person name="Damste J.S.S."/>
        </authorList>
    </citation>
    <scope>NUCLEOTIDE SEQUENCE [LARGE SCALE GENOMIC DNA]</scope>
    <source>
        <strain evidence="7 8">SD5</strain>
    </source>
</reference>
<evidence type="ECO:0000256" key="5">
    <source>
        <dbReference type="SAM" id="Coils"/>
    </source>
</evidence>
<dbReference type="InterPro" id="IPR000551">
    <property type="entry name" value="MerR-type_HTH_dom"/>
</dbReference>
<dbReference type="PROSITE" id="PS50937">
    <property type="entry name" value="HTH_MERR_2"/>
    <property type="match status" value="1"/>
</dbReference>
<evidence type="ECO:0000313" key="7">
    <source>
        <dbReference type="EMBL" id="REI41405.1"/>
    </source>
</evidence>